<evidence type="ECO:0000256" key="2">
    <source>
        <dbReference type="SAM" id="SignalP"/>
    </source>
</evidence>
<dbReference type="AlphaFoldDB" id="A0A6I4TYP9"/>
<dbReference type="PANTHER" id="PTHR24104">
    <property type="entry name" value="E3 UBIQUITIN-PROTEIN LIGASE NHLRC1-RELATED"/>
    <property type="match status" value="1"/>
</dbReference>
<evidence type="ECO:0000313" key="4">
    <source>
        <dbReference type="Proteomes" id="UP000469430"/>
    </source>
</evidence>
<protein>
    <submittedName>
        <fullName evidence="3">Beta-propeller fold lactonase family protein</fullName>
    </submittedName>
</protein>
<dbReference type="GO" id="GO:0008270">
    <property type="term" value="F:zinc ion binding"/>
    <property type="evidence" value="ECO:0007669"/>
    <property type="project" value="UniProtKB-KW"/>
</dbReference>
<evidence type="ECO:0000313" key="3">
    <source>
        <dbReference type="EMBL" id="MXO99778.1"/>
    </source>
</evidence>
<dbReference type="OrthoDB" id="9792285at2"/>
<proteinExistence type="predicted"/>
<evidence type="ECO:0000256" key="1">
    <source>
        <dbReference type="SAM" id="MobiDB-lite"/>
    </source>
</evidence>
<reference evidence="3 4" key="1">
    <citation type="submission" date="2019-12" db="EMBL/GenBank/DDBJ databases">
        <title>Genomic-based taxomic classification of the family Erythrobacteraceae.</title>
        <authorList>
            <person name="Xu L."/>
        </authorList>
    </citation>
    <scope>NUCLEOTIDE SEQUENCE [LARGE SCALE GENOMIC DNA]</scope>
    <source>
        <strain evidence="3 4">S36</strain>
    </source>
</reference>
<feature type="region of interest" description="Disordered" evidence="1">
    <location>
        <begin position="236"/>
        <end position="262"/>
    </location>
</feature>
<name>A0A6I4TYP9_9SPHN</name>
<dbReference type="PANTHER" id="PTHR24104:SF25">
    <property type="entry name" value="PROTEIN LIN-41"/>
    <property type="match status" value="1"/>
</dbReference>
<feature type="signal peptide" evidence="2">
    <location>
        <begin position="1"/>
        <end position="18"/>
    </location>
</feature>
<dbReference type="RefSeq" id="WP_161391470.1">
    <property type="nucleotide sequence ID" value="NZ_JBHSCP010000001.1"/>
</dbReference>
<dbReference type="InterPro" id="IPR050952">
    <property type="entry name" value="TRIM-NHL_E3_ligases"/>
</dbReference>
<feature type="compositionally biased region" description="Polar residues" evidence="1">
    <location>
        <begin position="245"/>
        <end position="262"/>
    </location>
</feature>
<organism evidence="3 4">
    <name type="scientific">Croceibacterium xixiisoli</name>
    <dbReference type="NCBI Taxonomy" id="1476466"/>
    <lineage>
        <taxon>Bacteria</taxon>
        <taxon>Pseudomonadati</taxon>
        <taxon>Pseudomonadota</taxon>
        <taxon>Alphaproteobacteria</taxon>
        <taxon>Sphingomonadales</taxon>
        <taxon>Erythrobacteraceae</taxon>
        <taxon>Croceibacterium</taxon>
    </lineage>
</organism>
<accession>A0A6I4TYP9</accession>
<dbReference type="SUPFAM" id="SSF63829">
    <property type="entry name" value="Calcium-dependent phosphotriesterase"/>
    <property type="match status" value="1"/>
</dbReference>
<feature type="chain" id="PRO_5026241952" evidence="2">
    <location>
        <begin position="19"/>
        <end position="399"/>
    </location>
</feature>
<gene>
    <name evidence="3" type="ORF">GRI97_12340</name>
</gene>
<keyword evidence="2" id="KW-0732">Signal</keyword>
<dbReference type="InterPro" id="IPR011042">
    <property type="entry name" value="6-blade_b-propeller_TolB-like"/>
</dbReference>
<dbReference type="Proteomes" id="UP000469430">
    <property type="component" value="Unassembled WGS sequence"/>
</dbReference>
<sequence>MAQALAGCSLLIAGACSAAEPAPTAAAAALVTLDTEVIAQGVPFPRFRVDAAWPQMPGDLMLGQVSGVAVDKDDDVWVVHRPHSLTATDNGLAQDPPVAICCKPAPTVVRFSHDGRYLDGWGTSETGPVIDGVNQWPRSIHGVFVDDDKTVWFGGNGDGDHAVLNFTHDGKFIRSIGRHGQTNGNTDQALLGNPADVYVGNGQILIADGYKNKRVIRFTGDDASFAGAWGAYAQAPQGPSREGNFDQSQATSTTDGGANPQSRSFGDIVHCVVPSGDGHVYVCDRRNNRAQLFSQAADGTLNFVRDIVIAPETGGTRTVTDIAISPDGKYLYVADMMNGRIWILLRETDQVIAAIGRNGRQAGQFTWLHSIDIDSKGNLYVSEVNTGRRVQKLVFTGVE</sequence>
<comment type="caution">
    <text evidence="3">The sequence shown here is derived from an EMBL/GenBank/DDBJ whole genome shotgun (WGS) entry which is preliminary data.</text>
</comment>
<dbReference type="EMBL" id="WTYJ01000002">
    <property type="protein sequence ID" value="MXO99778.1"/>
    <property type="molecule type" value="Genomic_DNA"/>
</dbReference>
<keyword evidence="4" id="KW-1185">Reference proteome</keyword>
<dbReference type="Gene3D" id="2.120.10.30">
    <property type="entry name" value="TolB, C-terminal domain"/>
    <property type="match status" value="1"/>
</dbReference>